<evidence type="ECO:0000256" key="4">
    <source>
        <dbReference type="SAM" id="MobiDB-lite"/>
    </source>
</evidence>
<evidence type="ECO:0000313" key="6">
    <source>
        <dbReference type="EMBL" id="KAF9682538.1"/>
    </source>
</evidence>
<dbReference type="InterPro" id="IPR015943">
    <property type="entry name" value="WD40/YVTN_repeat-like_dom_sf"/>
</dbReference>
<dbReference type="InterPro" id="IPR012337">
    <property type="entry name" value="RNaseH-like_sf"/>
</dbReference>
<comment type="caution">
    <text evidence="6">The sequence shown here is derived from an EMBL/GenBank/DDBJ whole genome shotgun (WGS) entry which is preliminary data.</text>
</comment>
<dbReference type="FunFam" id="2.130.10.10:FF:000637">
    <property type="entry name" value="WD-40 repeat family protein"/>
    <property type="match status" value="1"/>
</dbReference>
<dbReference type="InterPro" id="IPR001584">
    <property type="entry name" value="Integrase_cat-core"/>
</dbReference>
<dbReference type="PROSITE" id="PS00678">
    <property type="entry name" value="WD_REPEATS_1"/>
    <property type="match status" value="1"/>
</dbReference>
<feature type="region of interest" description="Disordered" evidence="4">
    <location>
        <begin position="363"/>
        <end position="382"/>
    </location>
</feature>
<dbReference type="FunFam" id="1.10.340.70:FF:000001">
    <property type="entry name" value="Retrovirus-related Pol polyprotein from transposon gypsy-like Protein"/>
    <property type="match status" value="1"/>
</dbReference>
<gene>
    <name evidence="6" type="ORF">SADUNF_Sadunf05G0119400</name>
</gene>
<dbReference type="AlphaFoldDB" id="A0A835N3N2"/>
<feature type="compositionally biased region" description="Basic and acidic residues" evidence="4">
    <location>
        <begin position="368"/>
        <end position="382"/>
    </location>
</feature>
<dbReference type="PANTHER" id="PTHR43991">
    <property type="entry name" value="WD REPEAT PROTEIN (AFU_ORTHOLOGUE AFUA_8G05640)-RELATED"/>
    <property type="match status" value="1"/>
</dbReference>
<dbReference type="Gene3D" id="1.10.340.70">
    <property type="match status" value="1"/>
</dbReference>
<feature type="repeat" description="WD" evidence="3">
    <location>
        <begin position="636"/>
        <end position="677"/>
    </location>
</feature>
<name>A0A835N3N2_9ROSI</name>
<evidence type="ECO:0000256" key="1">
    <source>
        <dbReference type="ARBA" id="ARBA00022574"/>
    </source>
</evidence>
<sequence length="768" mass="87743">MGPQFVVKTDNLANTFFKTQKKLSQRQARWQEFLAEYDFMWEHKPGRHNQVADALSRREVLASLIVKDHVESDMLDRLRQAAVEDAAYVKIVDLVREGTVRRYWLDNGLLYAKGGRVYVPSGKLRKHLLTETHDPQWAGHPGRERMLALLAETYYWPKMEFDVELYVKTCLVCQQDKVLRQKEAGLLQPLPIPERPWVSVSMDFVVGFPKVDGMDAVMVVVDRFSKYAVFMATPSVCTAEVAAGLFYKYVVKYFGVPSDVVSDRDVRFTGRFWTVLFGLMGTRLKFSTANHPQTDGQTERINALLEELWRITKFNGFWYGRIMDHFLNNDLEYVFNDPFEDDFFSEDEPQRNVDSDDVMDSDFEDDFESSKPKSDTSALEARKGKDIQGIPWERLNFTREKYRETRLKQYKNYENLSRPRLELQKECLEADKGQAFYDFEFNTRLVKSTIVHFQLRNLLWATSKHDVYLMQNYSVMHWSSLLRRGKEVLNVAKPVAPTQQRPGLLSHSLSRVQISTMTVKDNLMVAGGFQGELICKYLDQPGVAFCKKMTTGENAITNAVDVYLDHNGSMRIMAANNDAQVRVFDAETFASLNCFSFNWSVNNTSVSPDGKLLAVLGDSAECLIADANSGKVTGSLRGHLDYSFASAWHPDGQILATGNQDTTCRLWDVRNLSQSLAVLKGNMGAIRALKFTSDGKFLAMAEPADFVHVFDTQSDYLKCQEIDLFGEIAGISFSPDTEALFVGVADRTYGSLLEFNRRHYNFYLDSIF</sequence>
<dbReference type="SUPFAM" id="SSF50978">
    <property type="entry name" value="WD40 repeat-like"/>
    <property type="match status" value="1"/>
</dbReference>
<dbReference type="Proteomes" id="UP000657918">
    <property type="component" value="Unassembled WGS sequence"/>
</dbReference>
<dbReference type="SMART" id="SM00320">
    <property type="entry name" value="WD40"/>
    <property type="match status" value="3"/>
</dbReference>
<evidence type="ECO:0000313" key="7">
    <source>
        <dbReference type="Proteomes" id="UP000657918"/>
    </source>
</evidence>
<keyword evidence="1 3" id="KW-0853">WD repeat</keyword>
<accession>A0A835N3N2</accession>
<reference evidence="6 7" key="1">
    <citation type="submission" date="2020-10" db="EMBL/GenBank/DDBJ databases">
        <title>Plant Genome Project.</title>
        <authorList>
            <person name="Zhang R.-G."/>
        </authorList>
    </citation>
    <scope>NUCLEOTIDE SEQUENCE [LARGE SCALE GENOMIC DNA]</scope>
    <source>
        <strain evidence="6">FAFU-HL-1</strain>
        <tissue evidence="6">Leaf</tissue>
    </source>
</reference>
<dbReference type="SUPFAM" id="SSF53098">
    <property type="entry name" value="Ribonuclease H-like"/>
    <property type="match status" value="1"/>
</dbReference>
<dbReference type="GO" id="GO:0015074">
    <property type="term" value="P:DNA integration"/>
    <property type="evidence" value="ECO:0007669"/>
    <property type="project" value="InterPro"/>
</dbReference>
<proteinExistence type="predicted"/>
<dbReference type="InterPro" id="IPR041588">
    <property type="entry name" value="Integrase_H2C2"/>
</dbReference>
<dbReference type="Pfam" id="PF17921">
    <property type="entry name" value="Integrase_H2C2"/>
    <property type="match status" value="1"/>
</dbReference>
<dbReference type="InterPro" id="IPR019775">
    <property type="entry name" value="WD40_repeat_CS"/>
</dbReference>
<dbReference type="Gene3D" id="2.130.10.10">
    <property type="entry name" value="YVTN repeat-like/Quinoprotein amine dehydrogenase"/>
    <property type="match status" value="1"/>
</dbReference>
<dbReference type="PROSITE" id="PS50294">
    <property type="entry name" value="WD_REPEATS_REGION"/>
    <property type="match status" value="1"/>
</dbReference>
<feature type="domain" description="Integrase catalytic" evidence="5">
    <location>
        <begin position="192"/>
        <end position="307"/>
    </location>
</feature>
<dbReference type="GO" id="GO:0003676">
    <property type="term" value="F:nucleic acid binding"/>
    <property type="evidence" value="ECO:0007669"/>
    <property type="project" value="InterPro"/>
</dbReference>
<dbReference type="Pfam" id="PF00400">
    <property type="entry name" value="WD40"/>
    <property type="match status" value="1"/>
</dbReference>
<dbReference type="Gene3D" id="3.30.420.10">
    <property type="entry name" value="Ribonuclease H-like superfamily/Ribonuclease H"/>
    <property type="match status" value="1"/>
</dbReference>
<evidence type="ECO:0000256" key="3">
    <source>
        <dbReference type="PROSITE-ProRule" id="PRU00221"/>
    </source>
</evidence>
<dbReference type="InterPro" id="IPR036397">
    <property type="entry name" value="RNaseH_sf"/>
</dbReference>
<evidence type="ECO:0000259" key="5">
    <source>
        <dbReference type="PROSITE" id="PS50994"/>
    </source>
</evidence>
<dbReference type="PROSITE" id="PS50994">
    <property type="entry name" value="INTEGRASE"/>
    <property type="match status" value="1"/>
</dbReference>
<protein>
    <recommendedName>
        <fullName evidence="5">Integrase catalytic domain-containing protein</fullName>
    </recommendedName>
</protein>
<dbReference type="InterPro" id="IPR036322">
    <property type="entry name" value="WD40_repeat_dom_sf"/>
</dbReference>
<dbReference type="OrthoDB" id="20669at2759"/>
<dbReference type="EMBL" id="JADGMS010000005">
    <property type="protein sequence ID" value="KAF9682538.1"/>
    <property type="molecule type" value="Genomic_DNA"/>
</dbReference>
<dbReference type="PANTHER" id="PTHR43991:SF12">
    <property type="entry name" value="WD REPEAT PROTEIN (AFU_ORTHOLOGUE AFUA_8G05640)"/>
    <property type="match status" value="1"/>
</dbReference>
<evidence type="ECO:0000256" key="2">
    <source>
        <dbReference type="ARBA" id="ARBA00022737"/>
    </source>
</evidence>
<keyword evidence="2" id="KW-0677">Repeat</keyword>
<organism evidence="6 7">
    <name type="scientific">Salix dunnii</name>
    <dbReference type="NCBI Taxonomy" id="1413687"/>
    <lineage>
        <taxon>Eukaryota</taxon>
        <taxon>Viridiplantae</taxon>
        <taxon>Streptophyta</taxon>
        <taxon>Embryophyta</taxon>
        <taxon>Tracheophyta</taxon>
        <taxon>Spermatophyta</taxon>
        <taxon>Magnoliopsida</taxon>
        <taxon>eudicotyledons</taxon>
        <taxon>Gunneridae</taxon>
        <taxon>Pentapetalae</taxon>
        <taxon>rosids</taxon>
        <taxon>fabids</taxon>
        <taxon>Malpighiales</taxon>
        <taxon>Salicaceae</taxon>
        <taxon>Saliceae</taxon>
        <taxon>Salix</taxon>
    </lineage>
</organism>
<dbReference type="PROSITE" id="PS50082">
    <property type="entry name" value="WD_REPEATS_2"/>
    <property type="match status" value="1"/>
</dbReference>
<dbReference type="InterPro" id="IPR001680">
    <property type="entry name" value="WD40_rpt"/>
</dbReference>
<keyword evidence="7" id="KW-1185">Reference proteome</keyword>